<protein>
    <submittedName>
        <fullName evidence="2">Uncharacterized protein</fullName>
    </submittedName>
</protein>
<gene>
    <name evidence="2" type="ORF">PLEPLA_LOCUS3190</name>
</gene>
<accession>A0A9N7Y8R6</accession>
<keyword evidence="3" id="KW-1185">Reference proteome</keyword>
<dbReference type="EMBL" id="CADEAL010000158">
    <property type="protein sequence ID" value="CAB1415474.1"/>
    <property type="molecule type" value="Genomic_DNA"/>
</dbReference>
<dbReference type="Proteomes" id="UP001153269">
    <property type="component" value="Unassembled WGS sequence"/>
</dbReference>
<sequence>MSETSTCLKPDDNGQEAAGELEEEPEEAQESHCYRISPAHAETRSHVSPPPPPPQKKKKKEACWASGFEQIRDTTDTKQSGGGVLEVFDWDAPESESRWELFWHRLPRADSQLYWRRKPGIMGNILRSELNPLMRLENHFRNMAYIYYIYWGLLRGGAIHHRDDQLPRILPARPLCLTLTPDLPEERWPASPTLGGSPMTQEPALLL</sequence>
<feature type="region of interest" description="Disordered" evidence="1">
    <location>
        <begin position="1"/>
        <end position="61"/>
    </location>
</feature>
<comment type="caution">
    <text evidence="2">The sequence shown here is derived from an EMBL/GenBank/DDBJ whole genome shotgun (WGS) entry which is preliminary data.</text>
</comment>
<evidence type="ECO:0000313" key="2">
    <source>
        <dbReference type="EMBL" id="CAB1415474.1"/>
    </source>
</evidence>
<organism evidence="2 3">
    <name type="scientific">Pleuronectes platessa</name>
    <name type="common">European plaice</name>
    <dbReference type="NCBI Taxonomy" id="8262"/>
    <lineage>
        <taxon>Eukaryota</taxon>
        <taxon>Metazoa</taxon>
        <taxon>Chordata</taxon>
        <taxon>Craniata</taxon>
        <taxon>Vertebrata</taxon>
        <taxon>Euteleostomi</taxon>
        <taxon>Actinopterygii</taxon>
        <taxon>Neopterygii</taxon>
        <taxon>Teleostei</taxon>
        <taxon>Neoteleostei</taxon>
        <taxon>Acanthomorphata</taxon>
        <taxon>Carangaria</taxon>
        <taxon>Pleuronectiformes</taxon>
        <taxon>Pleuronectoidei</taxon>
        <taxon>Pleuronectidae</taxon>
        <taxon>Pleuronectes</taxon>
    </lineage>
</organism>
<name>A0A9N7Y8R6_PLEPL</name>
<evidence type="ECO:0000256" key="1">
    <source>
        <dbReference type="SAM" id="MobiDB-lite"/>
    </source>
</evidence>
<feature type="region of interest" description="Disordered" evidence="1">
    <location>
        <begin position="187"/>
        <end position="207"/>
    </location>
</feature>
<evidence type="ECO:0000313" key="3">
    <source>
        <dbReference type="Proteomes" id="UP001153269"/>
    </source>
</evidence>
<dbReference type="AlphaFoldDB" id="A0A9N7Y8R6"/>
<feature type="compositionally biased region" description="Acidic residues" evidence="1">
    <location>
        <begin position="19"/>
        <end position="28"/>
    </location>
</feature>
<proteinExistence type="predicted"/>
<reference evidence="2" key="1">
    <citation type="submission" date="2020-03" db="EMBL/GenBank/DDBJ databases">
        <authorList>
            <person name="Weist P."/>
        </authorList>
    </citation>
    <scope>NUCLEOTIDE SEQUENCE</scope>
</reference>